<dbReference type="STRING" id="796943.HMPREF9625_00057"/>
<proteinExistence type="predicted"/>
<gene>
    <name evidence="1" type="ORF">HMPREF9625_00057</name>
</gene>
<protein>
    <recommendedName>
        <fullName evidence="3">Antitoxin</fullName>
    </recommendedName>
</protein>
<organism evidence="1 2">
    <name type="scientific">Oribacterium parvum ACB1</name>
    <dbReference type="NCBI Taxonomy" id="796943"/>
    <lineage>
        <taxon>Bacteria</taxon>
        <taxon>Bacillati</taxon>
        <taxon>Bacillota</taxon>
        <taxon>Clostridia</taxon>
        <taxon>Lachnospirales</taxon>
        <taxon>Lachnospiraceae</taxon>
        <taxon>Oribacterium</taxon>
    </lineage>
</organism>
<evidence type="ECO:0000313" key="2">
    <source>
        <dbReference type="Proteomes" id="UP000018461"/>
    </source>
</evidence>
<dbReference type="RefSeq" id="WP_009533934.1">
    <property type="nucleotide sequence ID" value="NZ_KE148312.1"/>
</dbReference>
<name>G9WK17_9FIRM</name>
<accession>G9WK17</accession>
<keyword evidence="2" id="KW-1185">Reference proteome</keyword>
<dbReference type="HOGENOM" id="CLU_187427_5_0_9"/>
<dbReference type="PATRIC" id="fig|796943.3.peg.64"/>
<reference evidence="1" key="1">
    <citation type="submission" date="2011-08" db="EMBL/GenBank/DDBJ databases">
        <authorList>
            <consortium name="The Broad Institute Genome Sequencing Platform"/>
            <person name="Earl A."/>
            <person name="Ward D."/>
            <person name="Feldgarden M."/>
            <person name="Gevers D."/>
            <person name="Sizova M."/>
            <person name="Hazen A."/>
            <person name="Epstein S."/>
            <person name="Young S.K."/>
            <person name="Zeng Q."/>
            <person name="Gargeya S."/>
            <person name="Fitzgerald M."/>
            <person name="Haas B."/>
            <person name="Abouelleil A."/>
            <person name="Alvarado L."/>
            <person name="Arachchi H.M."/>
            <person name="Berlin A."/>
            <person name="Brown A."/>
            <person name="Chapman S.B."/>
            <person name="Chen Z."/>
            <person name="Dunbar C."/>
            <person name="Freedman E."/>
            <person name="Gearin G."/>
            <person name="Gellesch M."/>
            <person name="Goldberg J."/>
            <person name="Griggs A."/>
            <person name="Gujja S."/>
            <person name="Heiman D."/>
            <person name="Howarth C."/>
            <person name="Larson L."/>
            <person name="Lui A."/>
            <person name="MacDonald P.J.P."/>
            <person name="Montmayeur A."/>
            <person name="Murphy C."/>
            <person name="Neiman D."/>
            <person name="Pearson M."/>
            <person name="Priest M."/>
            <person name="Roberts A."/>
            <person name="Saif S."/>
            <person name="Shea T."/>
            <person name="Shenoy N."/>
            <person name="Sisk P."/>
            <person name="Stolte C."/>
            <person name="Sykes S."/>
            <person name="Wortman J."/>
            <person name="Nusbaum C."/>
            <person name="Birren B."/>
        </authorList>
    </citation>
    <scope>NUCLEOTIDE SEQUENCE</scope>
    <source>
        <strain evidence="1">ACB1</strain>
    </source>
</reference>
<dbReference type="Proteomes" id="UP000018461">
    <property type="component" value="Unassembled WGS sequence"/>
</dbReference>
<evidence type="ECO:0008006" key="3">
    <source>
        <dbReference type="Google" id="ProtNLM"/>
    </source>
</evidence>
<dbReference type="AlphaFoldDB" id="G9WK17"/>
<sequence>MAITEAQARATAKYKAKNYKRVPLDLRKEEYDALKEQAESMPMNTFIKRALNSYTGQEIFKV</sequence>
<evidence type="ECO:0000313" key="1">
    <source>
        <dbReference type="EMBL" id="EHL14214.1"/>
    </source>
</evidence>
<comment type="caution">
    <text evidence="1">The sequence shown here is derived from an EMBL/GenBank/DDBJ whole genome shotgun (WGS) entry which is preliminary data.</text>
</comment>
<reference evidence="1" key="2">
    <citation type="submission" date="2013-03" db="EMBL/GenBank/DDBJ databases">
        <title>The Genome Sequence of Oribacterium sp. ACB1.</title>
        <authorList>
            <consortium name="The Broad Institute Genomics Platform"/>
            <consortium name="The Broad Institute Genome Sequencing Center for Infectious Disease"/>
            <person name="Earl A."/>
            <person name="Ward D."/>
            <person name="Feldgarden M."/>
            <person name="Gevers D."/>
            <person name="Sizova M."/>
            <person name="Hazen A."/>
            <person name="Epstein S."/>
            <person name="Walker B."/>
            <person name="Young S."/>
            <person name="Zeng Q."/>
            <person name="Gargeya S."/>
            <person name="Fitzgerald M."/>
            <person name="Haas B."/>
            <person name="Abouelleil A."/>
            <person name="Allen A.W."/>
            <person name="Alvarado L."/>
            <person name="Arachchi H.M."/>
            <person name="Berlin A.M."/>
            <person name="Chapman S.B."/>
            <person name="Gainer-Dewar J."/>
            <person name="Goldberg J."/>
            <person name="Griggs A."/>
            <person name="Gujja S."/>
            <person name="Hansen M."/>
            <person name="Howarth C."/>
            <person name="Imamovic A."/>
            <person name="Ireland A."/>
            <person name="Larimer J."/>
            <person name="McCowan C."/>
            <person name="Murphy C."/>
            <person name="Pearson M."/>
            <person name="Poon T.W."/>
            <person name="Priest M."/>
            <person name="Roberts A."/>
            <person name="Saif S."/>
            <person name="Shea T."/>
            <person name="Sisk P."/>
            <person name="Sykes S."/>
            <person name="Wortman J."/>
            <person name="Nusbaum C."/>
            <person name="Birren B."/>
        </authorList>
    </citation>
    <scope>NUCLEOTIDE SEQUENCE [LARGE SCALE GENOMIC DNA]</scope>
    <source>
        <strain evidence="1">ACB1</strain>
    </source>
</reference>
<dbReference type="EMBL" id="AFZC02000003">
    <property type="protein sequence ID" value="EHL14214.1"/>
    <property type="molecule type" value="Genomic_DNA"/>
</dbReference>